<evidence type="ECO:0000259" key="3">
    <source>
        <dbReference type="PROSITE" id="PS50977"/>
    </source>
</evidence>
<feature type="DNA-binding region" description="H-T-H motif" evidence="2">
    <location>
        <begin position="30"/>
        <end position="49"/>
    </location>
</feature>
<keyword evidence="1 2" id="KW-0238">DNA-binding</keyword>
<dbReference type="CDD" id="cd00093">
    <property type="entry name" value="HTH_XRE"/>
    <property type="match status" value="1"/>
</dbReference>
<dbReference type="InterPro" id="IPR023772">
    <property type="entry name" value="DNA-bd_HTH_TetR-type_CS"/>
</dbReference>
<gene>
    <name evidence="4" type="ORF">ACFFUV_20450</name>
</gene>
<evidence type="ECO:0000256" key="2">
    <source>
        <dbReference type="PROSITE-ProRule" id="PRU00335"/>
    </source>
</evidence>
<dbReference type="InterPro" id="IPR050109">
    <property type="entry name" value="HTH-type_TetR-like_transc_reg"/>
</dbReference>
<dbReference type="SUPFAM" id="SSF46689">
    <property type="entry name" value="Homeodomain-like"/>
    <property type="match status" value="1"/>
</dbReference>
<dbReference type="Pfam" id="PF00440">
    <property type="entry name" value="TetR_N"/>
    <property type="match status" value="1"/>
</dbReference>
<dbReference type="Pfam" id="PF22604">
    <property type="entry name" value="TetR_HI_0893_C"/>
    <property type="match status" value="1"/>
</dbReference>
<dbReference type="InterPro" id="IPR009057">
    <property type="entry name" value="Homeodomain-like_sf"/>
</dbReference>
<dbReference type="Proteomes" id="UP001589645">
    <property type="component" value="Unassembled WGS sequence"/>
</dbReference>
<dbReference type="PROSITE" id="PS50977">
    <property type="entry name" value="HTH_TETR_2"/>
    <property type="match status" value="1"/>
</dbReference>
<name>A0ABV5HSV0_9VIBR</name>
<dbReference type="PRINTS" id="PR00455">
    <property type="entry name" value="HTHTETR"/>
</dbReference>
<dbReference type="PANTHER" id="PTHR30055:SF207">
    <property type="entry name" value="HTH-TYPE TRANSCRIPTIONAL REPRESSOR FATR"/>
    <property type="match status" value="1"/>
</dbReference>
<evidence type="ECO:0000313" key="5">
    <source>
        <dbReference type="Proteomes" id="UP001589645"/>
    </source>
</evidence>
<dbReference type="Gene3D" id="1.10.357.10">
    <property type="entry name" value="Tetracycline Repressor, domain 2"/>
    <property type="match status" value="1"/>
</dbReference>
<dbReference type="PANTHER" id="PTHR30055">
    <property type="entry name" value="HTH-TYPE TRANSCRIPTIONAL REGULATOR RUTR"/>
    <property type="match status" value="1"/>
</dbReference>
<dbReference type="InterPro" id="IPR001647">
    <property type="entry name" value="HTH_TetR"/>
</dbReference>
<accession>A0ABV5HSV0</accession>
<dbReference type="RefSeq" id="WP_390196767.1">
    <property type="nucleotide sequence ID" value="NZ_JBHMEP010000011.1"/>
</dbReference>
<evidence type="ECO:0000313" key="4">
    <source>
        <dbReference type="EMBL" id="MFB9137338.1"/>
    </source>
</evidence>
<reference evidence="4 5" key="1">
    <citation type="submission" date="2024-09" db="EMBL/GenBank/DDBJ databases">
        <authorList>
            <person name="Sun Q."/>
            <person name="Mori K."/>
        </authorList>
    </citation>
    <scope>NUCLEOTIDE SEQUENCE [LARGE SCALE GENOMIC DNA]</scope>
    <source>
        <strain evidence="4 5">CECT 8064</strain>
    </source>
</reference>
<dbReference type="EMBL" id="JBHMEP010000011">
    <property type="protein sequence ID" value="MFB9137338.1"/>
    <property type="molecule type" value="Genomic_DNA"/>
</dbReference>
<sequence>MPKQLSPIKRIQIIEAAESLIAELGFRGLSMHKVAKRAGISAGTIYHYFTDKEHLIHQVRQHVAQRIANEVQHNIDDAMSVKQRHQVICLNIWNLSESNQSVISNRVQYESLPTDDRRDIQIREQKLFHQVHKMLNQGKQQNILKPLANEILICLGFEPLLSIVRKKNWGIIPHQPDGIDAIIEASWDAIIQH</sequence>
<feature type="domain" description="HTH tetR-type" evidence="3">
    <location>
        <begin position="7"/>
        <end position="67"/>
    </location>
</feature>
<dbReference type="InterPro" id="IPR054422">
    <property type="entry name" value="TetR-like_HI_0893_C"/>
</dbReference>
<dbReference type="PROSITE" id="PS01081">
    <property type="entry name" value="HTH_TETR_1"/>
    <property type="match status" value="1"/>
</dbReference>
<protein>
    <submittedName>
        <fullName evidence="4">TetR/AcrR family transcriptional regulator</fullName>
    </submittedName>
</protein>
<evidence type="ECO:0000256" key="1">
    <source>
        <dbReference type="ARBA" id="ARBA00023125"/>
    </source>
</evidence>
<proteinExistence type="predicted"/>
<dbReference type="InterPro" id="IPR001387">
    <property type="entry name" value="Cro/C1-type_HTH"/>
</dbReference>
<comment type="caution">
    <text evidence="4">The sequence shown here is derived from an EMBL/GenBank/DDBJ whole genome shotgun (WGS) entry which is preliminary data.</text>
</comment>
<organism evidence="4 5">
    <name type="scientific">Vibrio olivae</name>
    <dbReference type="NCBI Taxonomy" id="1243002"/>
    <lineage>
        <taxon>Bacteria</taxon>
        <taxon>Pseudomonadati</taxon>
        <taxon>Pseudomonadota</taxon>
        <taxon>Gammaproteobacteria</taxon>
        <taxon>Vibrionales</taxon>
        <taxon>Vibrionaceae</taxon>
        <taxon>Vibrio</taxon>
    </lineage>
</organism>
<keyword evidence="5" id="KW-1185">Reference proteome</keyword>